<keyword evidence="5" id="KW-1185">Reference proteome</keyword>
<dbReference type="InterPro" id="IPR002182">
    <property type="entry name" value="NB-ARC"/>
</dbReference>
<dbReference type="PANTHER" id="PTHR46082:SF6">
    <property type="entry name" value="AAA+ ATPASE DOMAIN-CONTAINING PROTEIN-RELATED"/>
    <property type="match status" value="1"/>
</dbReference>
<evidence type="ECO:0000313" key="4">
    <source>
        <dbReference type="EMBL" id="WUN84578.1"/>
    </source>
</evidence>
<proteinExistence type="predicted"/>
<dbReference type="PANTHER" id="PTHR46082">
    <property type="entry name" value="ATP/GTP-BINDING PROTEIN-RELATED"/>
    <property type="match status" value="1"/>
</dbReference>
<gene>
    <name evidence="4" type="ORF">OHA91_39340</name>
</gene>
<name>A0ABZ1QPG4_9ACTN</name>
<dbReference type="GeneID" id="95502241"/>
<evidence type="ECO:0000256" key="1">
    <source>
        <dbReference type="SAM" id="MobiDB-lite"/>
    </source>
</evidence>
<feature type="region of interest" description="Disordered" evidence="1">
    <location>
        <begin position="718"/>
        <end position="750"/>
    </location>
</feature>
<dbReference type="InterPro" id="IPR019734">
    <property type="entry name" value="TPR_rpt"/>
</dbReference>
<dbReference type="Pfam" id="PF13374">
    <property type="entry name" value="TPR_10"/>
    <property type="match status" value="5"/>
</dbReference>
<feature type="domain" description="DUF7779" evidence="3">
    <location>
        <begin position="241"/>
        <end position="335"/>
    </location>
</feature>
<evidence type="ECO:0000259" key="2">
    <source>
        <dbReference type="Pfam" id="PF00931"/>
    </source>
</evidence>
<dbReference type="InterPro" id="IPR053137">
    <property type="entry name" value="NLR-like"/>
</dbReference>
<accession>A0ABZ1QPG4</accession>
<dbReference type="EMBL" id="CP108037">
    <property type="protein sequence ID" value="WUN84578.1"/>
    <property type="molecule type" value="Genomic_DNA"/>
</dbReference>
<dbReference type="Gene3D" id="3.40.50.300">
    <property type="entry name" value="P-loop containing nucleotide triphosphate hydrolases"/>
    <property type="match status" value="1"/>
</dbReference>
<dbReference type="SUPFAM" id="SSF52540">
    <property type="entry name" value="P-loop containing nucleoside triphosphate hydrolases"/>
    <property type="match status" value="1"/>
</dbReference>
<dbReference type="SUPFAM" id="SSF48452">
    <property type="entry name" value="TPR-like"/>
    <property type="match status" value="3"/>
</dbReference>
<geneLocation type="plasmid" evidence="4 5">
    <name>unnamed1</name>
</geneLocation>
<feature type="domain" description="NB-ARC" evidence="2">
    <location>
        <begin position="6"/>
        <end position="133"/>
    </location>
</feature>
<reference evidence="4" key="1">
    <citation type="submission" date="2022-10" db="EMBL/GenBank/DDBJ databases">
        <title>The complete genomes of actinobacterial strains from the NBC collection.</title>
        <authorList>
            <person name="Joergensen T.S."/>
            <person name="Alvarez Arevalo M."/>
            <person name="Sterndorff E.B."/>
            <person name="Faurdal D."/>
            <person name="Vuksanovic O."/>
            <person name="Mourched A.-S."/>
            <person name="Charusanti P."/>
            <person name="Shaw S."/>
            <person name="Blin K."/>
            <person name="Weber T."/>
        </authorList>
    </citation>
    <scope>NUCLEOTIDE SEQUENCE</scope>
    <source>
        <strain evidence="4">NBC_00303</strain>
        <plasmid evidence="4">unnamed1</plasmid>
    </source>
</reference>
<dbReference type="InterPro" id="IPR056681">
    <property type="entry name" value="DUF7779"/>
</dbReference>
<protein>
    <submittedName>
        <fullName evidence="4">Tetratricopeptide repeat protein</fullName>
    </submittedName>
</protein>
<dbReference type="Pfam" id="PF00931">
    <property type="entry name" value="NB-ARC"/>
    <property type="match status" value="1"/>
</dbReference>
<dbReference type="RefSeq" id="WP_328741302.1">
    <property type="nucleotide sequence ID" value="NZ_CP108037.1"/>
</dbReference>
<evidence type="ECO:0000259" key="3">
    <source>
        <dbReference type="Pfam" id="PF25000"/>
    </source>
</evidence>
<keyword evidence="4" id="KW-0614">Plasmid</keyword>
<evidence type="ECO:0000313" key="5">
    <source>
        <dbReference type="Proteomes" id="UP001432312"/>
    </source>
</evidence>
<dbReference type="Pfam" id="PF13174">
    <property type="entry name" value="TPR_6"/>
    <property type="match status" value="1"/>
</dbReference>
<dbReference type="Pfam" id="PF25000">
    <property type="entry name" value="DUF7779"/>
    <property type="match status" value="1"/>
</dbReference>
<organism evidence="4 5">
    <name type="scientific">Streptomyces erythrochromogenes</name>
    <dbReference type="NCBI Taxonomy" id="285574"/>
    <lineage>
        <taxon>Bacteria</taxon>
        <taxon>Bacillati</taxon>
        <taxon>Actinomycetota</taxon>
        <taxon>Actinomycetes</taxon>
        <taxon>Kitasatosporales</taxon>
        <taxon>Streptomycetaceae</taxon>
        <taxon>Streptomyces</taxon>
    </lineage>
</organism>
<sequence>MNAQVLAGMGGVGKTQLAANHARHAWGDGEIDLLVWVTAATRQAVIDAYAQAAADILHADPTDPERAAQAFLAWLEPKPTPQATPRWLIVLDDVADPGDLRGLWPPTHALGRTLLTTRRRDAALTAHAQSVPVGLFTQGEATAYLQQALAGHRRRDNNSVLEALAADLGHLPLALSQAAAYLIDTHLDVASYRIHLADRARQLADLLPEPGTLPDDQPTSAAAAWSLSLDRANQLRPVGLARPMLQLAAMLDPNGIPQAALTSEPALSHLAANRTPQHDRGSTPTPPAITAESAIGALRILHRLSLIDHTPDEPHQAVRIHQLIQRATRDALDPDHQSRLARTAADALTAAWPEVERDTELASALRANTTAMIACSEDGLYRPDVHVVLYRLGLSFAEAGQVTSARQHFQQLTTTTTHYLGSDHINTLTARSNLAHWRGEAGDPTGAAAEFAAVLKDRLRVLGPKHPDTLTTQSNLAIWQARTGDLAGAVAACTAMLETSLRVLGPDHPHNLTTRNNLANWRGEAGDPAGAAADCAAVLKDRLRVLGPEHPDTLLTRANLACWLGEAGDPAGAAAACTAVLKDFVRVLGPDHPRTLATRNNLANWRGEAGDPAGAAADCAAVLEDRLRVLGPDHPDIFMSRAGLVYWLWKAGNPAGTAAACAAALDDHLRVLGSETPHANTARKTLAIQQGQTRDLAWAGPEFATLVRDFLALALAKATPTPTPPETTLPMARARDEVRNTAGDHPQRGA</sequence>
<dbReference type="InterPro" id="IPR027417">
    <property type="entry name" value="P-loop_NTPase"/>
</dbReference>
<dbReference type="InterPro" id="IPR011990">
    <property type="entry name" value="TPR-like_helical_dom_sf"/>
</dbReference>
<dbReference type="PRINTS" id="PR00364">
    <property type="entry name" value="DISEASERSIST"/>
</dbReference>
<dbReference type="Proteomes" id="UP001432312">
    <property type="component" value="Plasmid unnamed1"/>
</dbReference>
<dbReference type="Gene3D" id="1.25.40.10">
    <property type="entry name" value="Tetratricopeptide repeat domain"/>
    <property type="match status" value="2"/>
</dbReference>